<evidence type="ECO:0000256" key="4">
    <source>
        <dbReference type="ARBA" id="ARBA00022673"/>
    </source>
</evidence>
<keyword evidence="9" id="KW-1133">Transmembrane helix</keyword>
<comment type="caution">
    <text evidence="16">The sequence shown here is derived from an EMBL/GenBank/DDBJ whole genome shotgun (WGS) entry which is preliminary data.</text>
</comment>
<dbReference type="AlphaFoldDB" id="A0ABD2Q0U7"/>
<evidence type="ECO:0000256" key="9">
    <source>
        <dbReference type="ARBA" id="ARBA00022989"/>
    </source>
</evidence>
<evidence type="ECO:0000256" key="6">
    <source>
        <dbReference type="ARBA" id="ARBA00022729"/>
    </source>
</evidence>
<evidence type="ECO:0000256" key="2">
    <source>
        <dbReference type="ARBA" id="ARBA00022448"/>
    </source>
</evidence>
<evidence type="ECO:0000256" key="3">
    <source>
        <dbReference type="ARBA" id="ARBA00022568"/>
    </source>
</evidence>
<evidence type="ECO:0000256" key="8">
    <source>
        <dbReference type="ARBA" id="ARBA00022882"/>
    </source>
</evidence>
<name>A0ABD2Q0U7_9PLAT</name>
<dbReference type="SUPFAM" id="SSF53300">
    <property type="entry name" value="vWA-like"/>
    <property type="match status" value="1"/>
</dbReference>
<dbReference type="Gene3D" id="3.40.50.410">
    <property type="entry name" value="von Willebrand factor, type A domain"/>
    <property type="match status" value="1"/>
</dbReference>
<sequence length="471" mass="54092">MTDSVGTFDSSKTSESSGPEKAAITNLRPIADNIASTRLLDENLAKKILGDSVRFIQENIISEYEKLVDKIKVMAEQSYENRPYLDPNNVTCYIRAKHLNLIPPAQAPNDNQDSTTNCSLKYHLSMSEDPFFDNLYTNSNFSTVHVPTNVYDQSNELKITGNWTEKLDEVFRENRKKHKKIKWQYFGSPNGFLRIFPGVKWKIDLDIDSESTKNAIDFFDVRTQSWYLGAATYPKEVIIMVDKSGSMKGRRNIISNATVKELLLTLTENDLFNVYSFSDNQQKRQSEKDDTIFMPAYQANKDEIVYWQEHLNVTGVAKYETWIPSVLKDFHNLSNRGNEQNFKANAKCNKSRMIMVITDGSPEAYEQFWASNNTDRDVRVFTFLLDQQAVDEPQMKKMACLNRGYYVSIGNLADVKENVLRYLSVAARSNAINNDSFPHWTGCKVRDINVKSKFSKEELKIPELVKPDTVR</sequence>
<evidence type="ECO:0000256" key="14">
    <source>
        <dbReference type="SAM" id="MobiDB-lite"/>
    </source>
</evidence>
<dbReference type="Pfam" id="PF13768">
    <property type="entry name" value="VWA_3"/>
    <property type="match status" value="1"/>
</dbReference>
<comment type="subcellular location">
    <subcellularLocation>
        <location evidence="1">Membrane</location>
        <topology evidence="1">Single-pass type I membrane protein</topology>
    </subcellularLocation>
</comment>
<keyword evidence="7" id="KW-0106">Calcium</keyword>
<keyword evidence="3" id="KW-0109">Calcium transport</keyword>
<keyword evidence="13" id="KW-0407">Ion channel</keyword>
<dbReference type="PANTHER" id="PTHR10166">
    <property type="entry name" value="VOLTAGE-DEPENDENT CALCIUM CHANNEL SUBUNIT ALPHA-2/DELTA-RELATED"/>
    <property type="match status" value="1"/>
</dbReference>
<dbReference type="InterPro" id="IPR002035">
    <property type="entry name" value="VWF_A"/>
</dbReference>
<keyword evidence="4" id="KW-0107">Calcium channel</keyword>
<protein>
    <submittedName>
        <fullName evidence="16">Voltage-dependent calcium channel subunit alpha-2/delta-4</fullName>
    </submittedName>
</protein>
<proteinExistence type="predicted"/>
<keyword evidence="12" id="KW-0325">Glycoprotein</keyword>
<dbReference type="Proteomes" id="UP001626550">
    <property type="component" value="Unassembled WGS sequence"/>
</dbReference>
<evidence type="ECO:0000313" key="17">
    <source>
        <dbReference type="Proteomes" id="UP001626550"/>
    </source>
</evidence>
<dbReference type="GO" id="GO:0034702">
    <property type="term" value="C:monoatomic ion channel complex"/>
    <property type="evidence" value="ECO:0007669"/>
    <property type="project" value="UniProtKB-KW"/>
</dbReference>
<keyword evidence="8" id="KW-0851">Voltage-gated channel</keyword>
<evidence type="ECO:0000259" key="15">
    <source>
        <dbReference type="PROSITE" id="PS50234"/>
    </source>
</evidence>
<dbReference type="PANTHER" id="PTHR10166:SF37">
    <property type="entry name" value="STOLID, ISOFORM H"/>
    <property type="match status" value="1"/>
</dbReference>
<evidence type="ECO:0000313" key="16">
    <source>
        <dbReference type="EMBL" id="KAL3312978.1"/>
    </source>
</evidence>
<reference evidence="16 17" key="1">
    <citation type="submission" date="2024-11" db="EMBL/GenBank/DDBJ databases">
        <title>Adaptive evolution of stress response genes in parasites aligns with host niche diversity.</title>
        <authorList>
            <person name="Hahn C."/>
            <person name="Resl P."/>
        </authorList>
    </citation>
    <scope>NUCLEOTIDE SEQUENCE [LARGE SCALE GENOMIC DNA]</scope>
    <source>
        <strain evidence="16">EGGRZ-B1_66</strain>
        <tissue evidence="16">Body</tissue>
    </source>
</reference>
<dbReference type="InterPro" id="IPR013608">
    <property type="entry name" value="VWA_N"/>
</dbReference>
<gene>
    <name evidence="16" type="primary">CACNA2D4_2</name>
    <name evidence="16" type="ORF">Ciccas_008426</name>
</gene>
<keyword evidence="11" id="KW-0472">Membrane</keyword>
<evidence type="ECO:0000256" key="7">
    <source>
        <dbReference type="ARBA" id="ARBA00022837"/>
    </source>
</evidence>
<keyword evidence="6" id="KW-0732">Signal</keyword>
<dbReference type="InterPro" id="IPR051173">
    <property type="entry name" value="Ca_channel_alpha-2/delta"/>
</dbReference>
<feature type="region of interest" description="Disordered" evidence="14">
    <location>
        <begin position="1"/>
        <end position="23"/>
    </location>
</feature>
<evidence type="ECO:0000256" key="12">
    <source>
        <dbReference type="ARBA" id="ARBA00023180"/>
    </source>
</evidence>
<dbReference type="GO" id="GO:0005262">
    <property type="term" value="F:calcium channel activity"/>
    <property type="evidence" value="ECO:0007669"/>
    <property type="project" value="UniProtKB-KW"/>
</dbReference>
<keyword evidence="5" id="KW-0812">Transmembrane</keyword>
<evidence type="ECO:0000256" key="1">
    <source>
        <dbReference type="ARBA" id="ARBA00004479"/>
    </source>
</evidence>
<dbReference type="EMBL" id="JBJKFK010001483">
    <property type="protein sequence ID" value="KAL3312978.1"/>
    <property type="molecule type" value="Genomic_DNA"/>
</dbReference>
<dbReference type="SMART" id="SM00327">
    <property type="entry name" value="VWA"/>
    <property type="match status" value="1"/>
</dbReference>
<dbReference type="PROSITE" id="PS50234">
    <property type="entry name" value="VWFA"/>
    <property type="match status" value="1"/>
</dbReference>
<dbReference type="Pfam" id="PF08399">
    <property type="entry name" value="VWA_N"/>
    <property type="match status" value="1"/>
</dbReference>
<evidence type="ECO:0000256" key="5">
    <source>
        <dbReference type="ARBA" id="ARBA00022692"/>
    </source>
</evidence>
<evidence type="ECO:0000256" key="11">
    <source>
        <dbReference type="ARBA" id="ARBA00023136"/>
    </source>
</evidence>
<feature type="compositionally biased region" description="Polar residues" evidence="14">
    <location>
        <begin position="1"/>
        <end position="17"/>
    </location>
</feature>
<keyword evidence="2" id="KW-0813">Transport</keyword>
<organism evidence="16 17">
    <name type="scientific">Cichlidogyrus casuarinus</name>
    <dbReference type="NCBI Taxonomy" id="1844966"/>
    <lineage>
        <taxon>Eukaryota</taxon>
        <taxon>Metazoa</taxon>
        <taxon>Spiralia</taxon>
        <taxon>Lophotrochozoa</taxon>
        <taxon>Platyhelminthes</taxon>
        <taxon>Monogenea</taxon>
        <taxon>Monopisthocotylea</taxon>
        <taxon>Dactylogyridea</taxon>
        <taxon>Ancyrocephalidae</taxon>
        <taxon>Cichlidogyrus</taxon>
    </lineage>
</organism>
<evidence type="ECO:0000256" key="13">
    <source>
        <dbReference type="ARBA" id="ARBA00023303"/>
    </source>
</evidence>
<dbReference type="InterPro" id="IPR036465">
    <property type="entry name" value="vWFA_dom_sf"/>
</dbReference>
<evidence type="ECO:0000256" key="10">
    <source>
        <dbReference type="ARBA" id="ARBA00023065"/>
    </source>
</evidence>
<feature type="domain" description="VWFA" evidence="15">
    <location>
        <begin position="236"/>
        <end position="423"/>
    </location>
</feature>
<keyword evidence="17" id="KW-1185">Reference proteome</keyword>
<keyword evidence="10" id="KW-0406">Ion transport</keyword>
<accession>A0ABD2Q0U7</accession>